<dbReference type="AlphaFoldDB" id="A0A7C9BK11"/>
<sequence>MNLEQRVINKIFKSYIGSSIEYHAGGYFVRKKAAYLIFESNNTVYYLEKEEGLHPNDNRYDKLAENLRDAKLFEFFSVNSHILSFSNSEVKALILPSIFIENLDHQSLTELLIDWGNNNTQIYHYVYG</sequence>
<protein>
    <submittedName>
        <fullName evidence="1">Uncharacterized protein</fullName>
    </submittedName>
</protein>
<evidence type="ECO:0000313" key="2">
    <source>
        <dbReference type="Proteomes" id="UP000479293"/>
    </source>
</evidence>
<comment type="caution">
    <text evidence="1">The sequence shown here is derived from an EMBL/GenBank/DDBJ whole genome shotgun (WGS) entry which is preliminary data.</text>
</comment>
<reference evidence="1 2" key="1">
    <citation type="submission" date="2019-10" db="EMBL/GenBank/DDBJ databases">
        <title>Draft Genome Sequence of Cytophagaceae sp. SJW1-29.</title>
        <authorList>
            <person name="Choi A."/>
        </authorList>
    </citation>
    <scope>NUCLEOTIDE SEQUENCE [LARGE SCALE GENOMIC DNA]</scope>
    <source>
        <strain evidence="1 2">SJW1-29</strain>
    </source>
</reference>
<dbReference type="EMBL" id="WHLY01000002">
    <property type="protein sequence ID" value="MPR35903.1"/>
    <property type="molecule type" value="Genomic_DNA"/>
</dbReference>
<dbReference type="RefSeq" id="WP_152763358.1">
    <property type="nucleotide sequence ID" value="NZ_WHLY01000002.1"/>
</dbReference>
<proteinExistence type="predicted"/>
<evidence type="ECO:0000313" key="1">
    <source>
        <dbReference type="EMBL" id="MPR35903.1"/>
    </source>
</evidence>
<name>A0A7C9BK11_9BACT</name>
<gene>
    <name evidence="1" type="ORF">GBK04_21755</name>
</gene>
<keyword evidence="2" id="KW-1185">Reference proteome</keyword>
<accession>A0A7C9BK11</accession>
<dbReference type="Proteomes" id="UP000479293">
    <property type="component" value="Unassembled WGS sequence"/>
</dbReference>
<organism evidence="1 2">
    <name type="scientific">Salmonirosea aquatica</name>
    <dbReference type="NCBI Taxonomy" id="2654236"/>
    <lineage>
        <taxon>Bacteria</taxon>
        <taxon>Pseudomonadati</taxon>
        <taxon>Bacteroidota</taxon>
        <taxon>Cytophagia</taxon>
        <taxon>Cytophagales</taxon>
        <taxon>Spirosomataceae</taxon>
        <taxon>Salmonirosea</taxon>
    </lineage>
</organism>